<dbReference type="AlphaFoldDB" id="A0A6J4MSY9"/>
<keyword evidence="1" id="KW-0472">Membrane</keyword>
<evidence type="ECO:0000313" key="2">
    <source>
        <dbReference type="EMBL" id="CAA9367823.1"/>
    </source>
</evidence>
<feature type="transmembrane region" description="Helical" evidence="1">
    <location>
        <begin position="86"/>
        <end position="109"/>
    </location>
</feature>
<name>A0A6J4MSY9_9BACT</name>
<keyword evidence="1" id="KW-0812">Transmembrane</keyword>
<organism evidence="2">
    <name type="scientific">uncultured Gemmatimonadota bacterium</name>
    <dbReference type="NCBI Taxonomy" id="203437"/>
    <lineage>
        <taxon>Bacteria</taxon>
        <taxon>Pseudomonadati</taxon>
        <taxon>Gemmatimonadota</taxon>
        <taxon>environmental samples</taxon>
    </lineage>
</organism>
<feature type="transmembrane region" description="Helical" evidence="1">
    <location>
        <begin position="250"/>
        <end position="271"/>
    </location>
</feature>
<feature type="transmembrane region" description="Helical" evidence="1">
    <location>
        <begin position="53"/>
        <end position="74"/>
    </location>
</feature>
<accession>A0A6J4MSY9</accession>
<feature type="transmembrane region" description="Helical" evidence="1">
    <location>
        <begin position="283"/>
        <end position="305"/>
    </location>
</feature>
<proteinExistence type="predicted"/>
<feature type="transmembrane region" description="Helical" evidence="1">
    <location>
        <begin position="386"/>
        <end position="404"/>
    </location>
</feature>
<feature type="transmembrane region" description="Helical" evidence="1">
    <location>
        <begin position="460"/>
        <end position="479"/>
    </location>
</feature>
<feature type="transmembrane region" description="Helical" evidence="1">
    <location>
        <begin position="219"/>
        <end position="238"/>
    </location>
</feature>
<reference evidence="2" key="1">
    <citation type="submission" date="2020-02" db="EMBL/GenBank/DDBJ databases">
        <authorList>
            <person name="Meier V. D."/>
        </authorList>
    </citation>
    <scope>NUCLEOTIDE SEQUENCE</scope>
    <source>
        <strain evidence="2">AVDCRST_MAG68</strain>
    </source>
</reference>
<feature type="transmembrane region" description="Helical" evidence="1">
    <location>
        <begin position="436"/>
        <end position="455"/>
    </location>
</feature>
<protein>
    <submittedName>
        <fullName evidence="2">Uncharacterized protein</fullName>
    </submittedName>
</protein>
<gene>
    <name evidence="2" type="ORF">AVDCRST_MAG68-5458</name>
</gene>
<feature type="transmembrane region" description="Helical" evidence="1">
    <location>
        <begin position="28"/>
        <end position="47"/>
    </location>
</feature>
<feature type="transmembrane region" description="Helical" evidence="1">
    <location>
        <begin position="411"/>
        <end position="430"/>
    </location>
</feature>
<dbReference type="EMBL" id="CADCTW010000230">
    <property type="protein sequence ID" value="CAA9367823.1"/>
    <property type="molecule type" value="Genomic_DNA"/>
</dbReference>
<feature type="transmembrane region" description="Helical" evidence="1">
    <location>
        <begin position="196"/>
        <end position="213"/>
    </location>
</feature>
<evidence type="ECO:0000256" key="1">
    <source>
        <dbReference type="SAM" id="Phobius"/>
    </source>
</evidence>
<keyword evidence="1" id="KW-1133">Transmembrane helix</keyword>
<feature type="transmembrane region" description="Helical" evidence="1">
    <location>
        <begin position="349"/>
        <end position="366"/>
    </location>
</feature>
<sequence>MTHAHAARPPRVAAGPAAREPAPGALPAWLAVLWAAALVATLAFAAVGGVHHAAVGVVTGAAFMALGAGMVVLLAPSDRVFVTRLFVGGFLARYVAALFITGAVMIAGLPGLEGGKDYLHWEASGWAVAEAWRSGSPTVHLTDKDPGYYYLVGAVFALTGRVAVAPLLLNGLFGAGAAVVAFFLALQVYDRRRAAVAGYLAAFLPTLLVWSGMVYKDVVLSFFVVACASAAIAISRQVSARSVCALGASLVPLFMIRPDTGVTIVGSAALLVGLTGRRRGSKLAALAVAGGVLLLFLAVLQGAGLGGKMDLLARFPNPLTSVAVARESWANEVGAGSSGLTRYLYGRNLLLAPHLLLAAMVLPFVLPLPGTTGGMMSIGTFLMPGQILWLLLLPGLLAGMAGAVRERAAAGIFLAGLVLAMALGVALAGYFSNPRYLVQGVPLMLVLSAAGIGYLRQRLLLYVSMLLCSVVVFCLYALARGS</sequence>
<feature type="transmembrane region" description="Helical" evidence="1">
    <location>
        <begin position="167"/>
        <end position="189"/>
    </location>
</feature>